<reference evidence="3 4" key="2">
    <citation type="submission" date="2018-06" db="EMBL/GenBank/DDBJ databases">
        <authorList>
            <person name="Zhirakovskaya E."/>
        </authorList>
    </citation>
    <scope>NUCLEOTIDE SEQUENCE [LARGE SCALE GENOMIC DNA]</scope>
    <source>
        <strain evidence="3 4">FBKL4.011</strain>
    </source>
</reference>
<dbReference type="GO" id="GO:0003677">
    <property type="term" value="F:DNA binding"/>
    <property type="evidence" value="ECO:0007669"/>
    <property type="project" value="InterPro"/>
</dbReference>
<evidence type="ECO:0000313" key="3">
    <source>
        <dbReference type="EMBL" id="RAL21319.1"/>
    </source>
</evidence>
<dbReference type="OrthoDB" id="2987103at2"/>
<dbReference type="Gene3D" id="1.25.40.10">
    <property type="entry name" value="Tetratricopeptide repeat domain"/>
    <property type="match status" value="2"/>
</dbReference>
<dbReference type="InterPro" id="IPR010982">
    <property type="entry name" value="Lambda_DNA-bd_dom_sf"/>
</dbReference>
<dbReference type="InterPro" id="IPR001387">
    <property type="entry name" value="Cro/C1-type_HTH"/>
</dbReference>
<dbReference type="InterPro" id="IPR011990">
    <property type="entry name" value="TPR-like_helical_dom_sf"/>
</dbReference>
<dbReference type="RefSeq" id="WP_113660297.1">
    <property type="nucleotide sequence ID" value="NZ_KZ845680.1"/>
</dbReference>
<dbReference type="SUPFAM" id="SSF47413">
    <property type="entry name" value="lambda repressor-like DNA-binding domains"/>
    <property type="match status" value="1"/>
</dbReference>
<dbReference type="Pfam" id="PF01381">
    <property type="entry name" value="HTH_3"/>
    <property type="match status" value="1"/>
</dbReference>
<dbReference type="AlphaFoldDB" id="A0A364K0V1"/>
<sequence>MDNLKELGLRIQQERFNRNMTQRQLAEKTEGYISMSTLSNIEKGACRNIEKVRYILKLLNINELVEEGENKEEELRKLELMIAENNINLLRKKVATWLNTTKITDSNKIVVNYLKARNLYKQKEYEKAKEQYTRTLAEMNRFPVDEKSNIKSSCFNDLSVIEHIYCNNTDKALYYSNSGIDSFRYEGERKHIYGNLLANKCIYLNRLGRTEEALTTMEELKSSHHVAVDAKLSIIDLEASIKANQKMYDSAIQLAMEGIELSRINLNFNRNYQLTTTLGKIYRIMGDLDKAEICLNGALSLERIVTKDHIIPATYIELGLVYIEKDEFEKAIEILNKGMNIANNVNNMVQYLKSKLNLGIVLLRKGYSEMAANHLEDAFRLGKGTALFEEILFNLSKCYLQLGDLDKYVKVSSIYFENGGINHVSS</sequence>
<evidence type="ECO:0000259" key="2">
    <source>
        <dbReference type="PROSITE" id="PS50943"/>
    </source>
</evidence>
<dbReference type="InterPro" id="IPR019734">
    <property type="entry name" value="TPR_rpt"/>
</dbReference>
<keyword evidence="1" id="KW-0802">TPR repeat</keyword>
<name>A0A364K0V1_9BACL</name>
<gene>
    <name evidence="3" type="ORF">DL897_16910</name>
</gene>
<dbReference type="CDD" id="cd00093">
    <property type="entry name" value="HTH_XRE"/>
    <property type="match status" value="1"/>
</dbReference>
<dbReference type="EMBL" id="QJKK01000018">
    <property type="protein sequence ID" value="RAL21319.1"/>
    <property type="molecule type" value="Genomic_DNA"/>
</dbReference>
<keyword evidence="4" id="KW-1185">Reference proteome</keyword>
<organism evidence="3 4">
    <name type="scientific">Thermoflavimicrobium daqui</name>
    <dbReference type="NCBI Taxonomy" id="2137476"/>
    <lineage>
        <taxon>Bacteria</taxon>
        <taxon>Bacillati</taxon>
        <taxon>Bacillota</taxon>
        <taxon>Bacilli</taxon>
        <taxon>Bacillales</taxon>
        <taxon>Thermoactinomycetaceae</taxon>
        <taxon>Thermoflavimicrobium</taxon>
    </lineage>
</organism>
<accession>A0A364K0V1</accession>
<dbReference type="SUPFAM" id="SSF48452">
    <property type="entry name" value="TPR-like"/>
    <property type="match status" value="2"/>
</dbReference>
<dbReference type="Pfam" id="PF13424">
    <property type="entry name" value="TPR_12"/>
    <property type="match status" value="1"/>
</dbReference>
<protein>
    <recommendedName>
        <fullName evidence="2">HTH cro/C1-type domain-containing protein</fullName>
    </recommendedName>
</protein>
<dbReference type="PROSITE" id="PS50005">
    <property type="entry name" value="TPR"/>
    <property type="match status" value="1"/>
</dbReference>
<evidence type="ECO:0000256" key="1">
    <source>
        <dbReference type="PROSITE-ProRule" id="PRU00339"/>
    </source>
</evidence>
<dbReference type="SMART" id="SM00028">
    <property type="entry name" value="TPR"/>
    <property type="match status" value="3"/>
</dbReference>
<feature type="repeat" description="TPR" evidence="1">
    <location>
        <begin position="312"/>
        <end position="345"/>
    </location>
</feature>
<evidence type="ECO:0000313" key="4">
    <source>
        <dbReference type="Proteomes" id="UP000251213"/>
    </source>
</evidence>
<dbReference type="Gene3D" id="1.10.260.40">
    <property type="entry name" value="lambda repressor-like DNA-binding domains"/>
    <property type="match status" value="1"/>
</dbReference>
<reference evidence="3 4" key="1">
    <citation type="submission" date="2018-06" db="EMBL/GenBank/DDBJ databases">
        <title>Thermoflavimicrobium daqus sp. nov., a thermophilic microbe isolated from Moutai-flavour Daqu.</title>
        <authorList>
            <person name="Wang X."/>
            <person name="Zhou H."/>
        </authorList>
    </citation>
    <scope>NUCLEOTIDE SEQUENCE [LARGE SCALE GENOMIC DNA]</scope>
    <source>
        <strain evidence="3 4">FBKL4.011</strain>
    </source>
</reference>
<comment type="caution">
    <text evidence="3">The sequence shown here is derived from an EMBL/GenBank/DDBJ whole genome shotgun (WGS) entry which is preliminary data.</text>
</comment>
<feature type="domain" description="HTH cro/C1-type" evidence="2">
    <location>
        <begin position="11"/>
        <end position="64"/>
    </location>
</feature>
<proteinExistence type="predicted"/>
<dbReference type="PROSITE" id="PS50943">
    <property type="entry name" value="HTH_CROC1"/>
    <property type="match status" value="1"/>
</dbReference>
<dbReference type="Proteomes" id="UP000251213">
    <property type="component" value="Unassembled WGS sequence"/>
</dbReference>